<sequence length="138" mass="15484">MDKSEKLQVIEPLETQDFLEIALVERKKERKIKKGGSSFASGCDLGNMLSTMEHRANYEVCNFAGCLDRREWQSMALEIPYPTNNFLSPGEINSKAVSKVSGPFSVISNVSQKSHPGKHWRCLGSILLSIKYILCQCD</sequence>
<dbReference type="GeneID" id="90073339"/>
<gene>
    <name evidence="1" type="ORF">DASC09_026850</name>
</gene>
<protein>
    <submittedName>
        <fullName evidence="1">Uncharacterized protein</fullName>
    </submittedName>
</protein>
<proteinExistence type="predicted"/>
<dbReference type="AlphaFoldDB" id="A0AAV5QLY7"/>
<dbReference type="RefSeq" id="XP_064852360.1">
    <property type="nucleotide sequence ID" value="XM_064996288.1"/>
</dbReference>
<accession>A0AAV5QLY7</accession>
<keyword evidence="2" id="KW-1185">Reference proteome</keyword>
<dbReference type="EMBL" id="BTFZ01000006">
    <property type="protein sequence ID" value="GMM35360.1"/>
    <property type="molecule type" value="Genomic_DNA"/>
</dbReference>
<evidence type="ECO:0000313" key="2">
    <source>
        <dbReference type="Proteomes" id="UP001360560"/>
    </source>
</evidence>
<dbReference type="Proteomes" id="UP001360560">
    <property type="component" value="Unassembled WGS sequence"/>
</dbReference>
<comment type="caution">
    <text evidence="1">The sequence shown here is derived from an EMBL/GenBank/DDBJ whole genome shotgun (WGS) entry which is preliminary data.</text>
</comment>
<name>A0AAV5QLY7_9ASCO</name>
<evidence type="ECO:0000313" key="1">
    <source>
        <dbReference type="EMBL" id="GMM35360.1"/>
    </source>
</evidence>
<organism evidence="1 2">
    <name type="scientific">Saccharomycopsis crataegensis</name>
    <dbReference type="NCBI Taxonomy" id="43959"/>
    <lineage>
        <taxon>Eukaryota</taxon>
        <taxon>Fungi</taxon>
        <taxon>Dikarya</taxon>
        <taxon>Ascomycota</taxon>
        <taxon>Saccharomycotina</taxon>
        <taxon>Saccharomycetes</taxon>
        <taxon>Saccharomycopsidaceae</taxon>
        <taxon>Saccharomycopsis</taxon>
    </lineage>
</organism>
<reference evidence="1 2" key="1">
    <citation type="journal article" date="2023" name="Elife">
        <title>Identification of key yeast species and microbe-microbe interactions impacting larval growth of Drosophila in the wild.</title>
        <authorList>
            <person name="Mure A."/>
            <person name="Sugiura Y."/>
            <person name="Maeda R."/>
            <person name="Honda K."/>
            <person name="Sakurai N."/>
            <person name="Takahashi Y."/>
            <person name="Watada M."/>
            <person name="Katoh T."/>
            <person name="Gotoh A."/>
            <person name="Gotoh Y."/>
            <person name="Taniguchi I."/>
            <person name="Nakamura K."/>
            <person name="Hayashi T."/>
            <person name="Katayama T."/>
            <person name="Uemura T."/>
            <person name="Hattori Y."/>
        </authorList>
    </citation>
    <scope>NUCLEOTIDE SEQUENCE [LARGE SCALE GENOMIC DNA]</scope>
    <source>
        <strain evidence="1 2">SC-9</strain>
    </source>
</reference>